<evidence type="ECO:0000313" key="2">
    <source>
        <dbReference type="Proteomes" id="UP000077069"/>
    </source>
</evidence>
<dbReference type="Proteomes" id="UP000077069">
    <property type="component" value="Unassembled WGS sequence"/>
</dbReference>
<dbReference type="AlphaFoldDB" id="A0A177C3T1"/>
<reference evidence="1 2" key="1">
    <citation type="submission" date="2016-05" db="EMBL/GenBank/DDBJ databases">
        <title>Comparative analysis of secretome profiles of manganese(II)-oxidizing ascomycete fungi.</title>
        <authorList>
            <consortium name="DOE Joint Genome Institute"/>
            <person name="Zeiner C.A."/>
            <person name="Purvine S.O."/>
            <person name="Zink E.M."/>
            <person name="Wu S."/>
            <person name="Pasa-Tolic L."/>
            <person name="Chaput D.L."/>
            <person name="Haridas S."/>
            <person name="Grigoriev I.V."/>
            <person name="Santelli C.M."/>
            <person name="Hansel C.M."/>
        </authorList>
    </citation>
    <scope>NUCLEOTIDE SEQUENCE [LARGE SCALE GENOMIC DNA]</scope>
    <source>
        <strain evidence="1 2">AP3s5-JAC2a</strain>
    </source>
</reference>
<evidence type="ECO:0000313" key="1">
    <source>
        <dbReference type="EMBL" id="OAG02394.1"/>
    </source>
</evidence>
<organism evidence="1 2">
    <name type="scientific">Paraphaeosphaeria sporulosa</name>
    <dbReference type="NCBI Taxonomy" id="1460663"/>
    <lineage>
        <taxon>Eukaryota</taxon>
        <taxon>Fungi</taxon>
        <taxon>Dikarya</taxon>
        <taxon>Ascomycota</taxon>
        <taxon>Pezizomycotina</taxon>
        <taxon>Dothideomycetes</taxon>
        <taxon>Pleosporomycetidae</taxon>
        <taxon>Pleosporales</taxon>
        <taxon>Massarineae</taxon>
        <taxon>Didymosphaeriaceae</taxon>
        <taxon>Paraphaeosphaeria</taxon>
    </lineage>
</organism>
<dbReference type="EMBL" id="KV441556">
    <property type="protein sequence ID" value="OAG02394.1"/>
    <property type="molecule type" value="Genomic_DNA"/>
</dbReference>
<keyword evidence="2" id="KW-1185">Reference proteome</keyword>
<sequence length="126" mass="13470">MAENLLDSTRLQLARTLNVLMCSSTLQLSRATAAASIEPSSNRGAGAWAHDMASPWDASPHAGLHHPSLPRLLGTWTGHDACPSFTVSHADLQATPNSASAPAPHLAACRPQVTLEYPYRHTHTRS</sequence>
<gene>
    <name evidence="1" type="ORF">CC84DRAFT_1019075</name>
</gene>
<dbReference type="InParanoid" id="A0A177C3T1"/>
<dbReference type="GeneID" id="28756860"/>
<name>A0A177C3T1_9PLEO</name>
<dbReference type="RefSeq" id="XP_018032759.1">
    <property type="nucleotide sequence ID" value="XM_018173374.1"/>
</dbReference>
<protein>
    <submittedName>
        <fullName evidence="1">Uncharacterized protein</fullName>
    </submittedName>
</protein>
<accession>A0A177C3T1</accession>
<proteinExistence type="predicted"/>